<sequence>MMDDPQLTSFLTGLPLESILSIKFSPLKACLPSIVKEFLGQVNAAG</sequence>
<dbReference type="Proteomes" id="UP000238479">
    <property type="component" value="Chromosome 2"/>
</dbReference>
<name>A0A2P6RL93_ROSCH</name>
<organism evidence="1 2">
    <name type="scientific">Rosa chinensis</name>
    <name type="common">China rose</name>
    <dbReference type="NCBI Taxonomy" id="74649"/>
    <lineage>
        <taxon>Eukaryota</taxon>
        <taxon>Viridiplantae</taxon>
        <taxon>Streptophyta</taxon>
        <taxon>Embryophyta</taxon>
        <taxon>Tracheophyta</taxon>
        <taxon>Spermatophyta</taxon>
        <taxon>Magnoliopsida</taxon>
        <taxon>eudicotyledons</taxon>
        <taxon>Gunneridae</taxon>
        <taxon>Pentapetalae</taxon>
        <taxon>rosids</taxon>
        <taxon>fabids</taxon>
        <taxon>Rosales</taxon>
        <taxon>Rosaceae</taxon>
        <taxon>Rosoideae</taxon>
        <taxon>Rosoideae incertae sedis</taxon>
        <taxon>Rosa</taxon>
    </lineage>
</organism>
<proteinExistence type="predicted"/>
<comment type="caution">
    <text evidence="1">The sequence shown here is derived from an EMBL/GenBank/DDBJ whole genome shotgun (WGS) entry which is preliminary data.</text>
</comment>
<gene>
    <name evidence="1" type="ORF">RchiOBHm_Chr2g0096821</name>
</gene>
<protein>
    <submittedName>
        <fullName evidence="1">Uncharacterized protein</fullName>
    </submittedName>
</protein>
<evidence type="ECO:0000313" key="2">
    <source>
        <dbReference type="Proteomes" id="UP000238479"/>
    </source>
</evidence>
<reference evidence="1 2" key="1">
    <citation type="journal article" date="2018" name="Nat. Genet.">
        <title>The Rosa genome provides new insights in the design of modern roses.</title>
        <authorList>
            <person name="Bendahmane M."/>
        </authorList>
    </citation>
    <scope>NUCLEOTIDE SEQUENCE [LARGE SCALE GENOMIC DNA]</scope>
    <source>
        <strain evidence="2">cv. Old Blush</strain>
    </source>
</reference>
<evidence type="ECO:0000313" key="1">
    <source>
        <dbReference type="EMBL" id="PRQ47171.1"/>
    </source>
</evidence>
<dbReference type="EMBL" id="PDCK01000040">
    <property type="protein sequence ID" value="PRQ47171.1"/>
    <property type="molecule type" value="Genomic_DNA"/>
</dbReference>
<dbReference type="Gramene" id="PRQ47171">
    <property type="protein sequence ID" value="PRQ47171"/>
    <property type="gene ID" value="RchiOBHm_Chr2g0096821"/>
</dbReference>
<accession>A0A2P6RL93</accession>
<dbReference type="AlphaFoldDB" id="A0A2P6RL93"/>
<keyword evidence="2" id="KW-1185">Reference proteome</keyword>